<evidence type="ECO:0000256" key="5">
    <source>
        <dbReference type="PROSITE-ProRule" id="PRU00309"/>
    </source>
</evidence>
<dbReference type="GO" id="GO:0008270">
    <property type="term" value="F:zinc ion binding"/>
    <property type="evidence" value="ECO:0007669"/>
    <property type="project" value="UniProtKB-KW"/>
</dbReference>
<keyword evidence="2 5" id="KW-0863">Zinc-finger</keyword>
<sequence length="190" mass="22171">IRFHRMPHTVDRFMRWCLQISDNRRLKPILTSGSRVCSRHFRKEDYLMKKPFGNNPLKISAEPCIFKWNSACFETEMNESNPPGEDVGDEAHPPNGTTLVYDMVVKVHREIQCCILDKKCVEDEVSRKNSVIEQLLGRISLLEEDQKKVQSRARSKQVQAAEVHIDFVCKIILDVLIILPKRLIPYMLFF</sequence>
<proteinExistence type="predicted"/>
<organism evidence="7 8">
    <name type="scientific">Allacma fusca</name>
    <dbReference type="NCBI Taxonomy" id="39272"/>
    <lineage>
        <taxon>Eukaryota</taxon>
        <taxon>Metazoa</taxon>
        <taxon>Ecdysozoa</taxon>
        <taxon>Arthropoda</taxon>
        <taxon>Hexapoda</taxon>
        <taxon>Collembola</taxon>
        <taxon>Symphypleona</taxon>
        <taxon>Sminthuridae</taxon>
        <taxon>Allacma</taxon>
    </lineage>
</organism>
<dbReference type="OrthoDB" id="7312725at2759"/>
<dbReference type="InterPro" id="IPR006612">
    <property type="entry name" value="THAP_Znf"/>
</dbReference>
<evidence type="ECO:0000256" key="4">
    <source>
        <dbReference type="ARBA" id="ARBA00023125"/>
    </source>
</evidence>
<comment type="caution">
    <text evidence="7">The sequence shown here is derived from an EMBL/GenBank/DDBJ whole genome shotgun (WGS) entry which is preliminary data.</text>
</comment>
<accession>A0A8J2PXU5</accession>
<keyword evidence="8" id="KW-1185">Reference proteome</keyword>
<dbReference type="PROSITE" id="PS50950">
    <property type="entry name" value="ZF_THAP"/>
    <property type="match status" value="1"/>
</dbReference>
<dbReference type="GO" id="GO:0003677">
    <property type="term" value="F:DNA binding"/>
    <property type="evidence" value="ECO:0007669"/>
    <property type="project" value="UniProtKB-UniRule"/>
</dbReference>
<name>A0A8J2PXU5_9HEXA</name>
<evidence type="ECO:0000256" key="3">
    <source>
        <dbReference type="ARBA" id="ARBA00022833"/>
    </source>
</evidence>
<gene>
    <name evidence="7" type="ORF">AFUS01_LOCUS41946</name>
</gene>
<evidence type="ECO:0000313" key="7">
    <source>
        <dbReference type="EMBL" id="CAG7832257.1"/>
    </source>
</evidence>
<evidence type="ECO:0000313" key="8">
    <source>
        <dbReference type="Proteomes" id="UP000708208"/>
    </source>
</evidence>
<keyword evidence="1" id="KW-0479">Metal-binding</keyword>
<protein>
    <recommendedName>
        <fullName evidence="6">THAP-type domain-containing protein</fullName>
    </recommendedName>
</protein>
<dbReference type="EMBL" id="CAJVCH010564161">
    <property type="protein sequence ID" value="CAG7832257.1"/>
    <property type="molecule type" value="Genomic_DNA"/>
</dbReference>
<dbReference type="Pfam" id="PF05485">
    <property type="entry name" value="THAP"/>
    <property type="match status" value="1"/>
</dbReference>
<dbReference type="Proteomes" id="UP000708208">
    <property type="component" value="Unassembled WGS sequence"/>
</dbReference>
<keyword evidence="4 5" id="KW-0238">DNA-binding</keyword>
<feature type="non-terminal residue" evidence="7">
    <location>
        <position position="1"/>
    </location>
</feature>
<reference evidence="7" key="1">
    <citation type="submission" date="2021-06" db="EMBL/GenBank/DDBJ databases">
        <authorList>
            <person name="Hodson N. C."/>
            <person name="Mongue J. A."/>
            <person name="Jaron S. K."/>
        </authorList>
    </citation>
    <scope>NUCLEOTIDE SEQUENCE</scope>
</reference>
<feature type="domain" description="THAP-type" evidence="6">
    <location>
        <begin position="1"/>
        <end position="66"/>
    </location>
</feature>
<evidence type="ECO:0000256" key="2">
    <source>
        <dbReference type="ARBA" id="ARBA00022771"/>
    </source>
</evidence>
<evidence type="ECO:0000259" key="6">
    <source>
        <dbReference type="PROSITE" id="PS50950"/>
    </source>
</evidence>
<evidence type="ECO:0000256" key="1">
    <source>
        <dbReference type="ARBA" id="ARBA00022723"/>
    </source>
</evidence>
<dbReference type="AlphaFoldDB" id="A0A8J2PXU5"/>
<keyword evidence="3" id="KW-0862">Zinc</keyword>